<evidence type="ECO:0008006" key="4">
    <source>
        <dbReference type="Google" id="ProtNLM"/>
    </source>
</evidence>
<accession>A0A8J4ENK7</accession>
<organism evidence="2 3">
    <name type="scientific">Actinocatenispora comari</name>
    <dbReference type="NCBI Taxonomy" id="2807577"/>
    <lineage>
        <taxon>Bacteria</taxon>
        <taxon>Bacillati</taxon>
        <taxon>Actinomycetota</taxon>
        <taxon>Actinomycetes</taxon>
        <taxon>Micromonosporales</taxon>
        <taxon>Micromonosporaceae</taxon>
        <taxon>Actinocatenispora</taxon>
    </lineage>
</organism>
<feature type="compositionally biased region" description="Basic and acidic residues" evidence="1">
    <location>
        <begin position="242"/>
        <end position="265"/>
    </location>
</feature>
<dbReference type="AlphaFoldDB" id="A0A8J4ENK7"/>
<feature type="compositionally biased region" description="Gly residues" evidence="1">
    <location>
        <begin position="220"/>
        <end position="236"/>
    </location>
</feature>
<sequence>MGGNLAGDPGDMSWEDIVEASCVNGSPSTLTAAADRWKGVFRNADSVKEELDTLIKDLKDWKGSAGDTYRKNIKTISDQIHQIETDNKSKVVNLLETCSSQLQSLQDQMPIPEEMYDEVSYAHQAAIDRNANGFAPGASLLPDDWKKTLFDNWAGNLVGNVTGWITDKFTKWFTDTEDNARDILAGTNNEYDNANIKAGSPTPNPTNLSTQHTDKTDTGTGTGPGVGSGPGTGTGSGMPDPKLPDTKHPDTDMPNDRNKLPDHKPIGTYPDGPNSNHGGLDPYGGGGGGAGSGLAGAGGGAPTGAGVGGGGLGAGAGAGGGSPVGKPVSPDAFPGGAAGAGRGAMGRGMMGGGHGAGHGGGGDGRETWLTEDEDPWGGNDDSAPSVLGG</sequence>
<protein>
    <recommendedName>
        <fullName evidence="4">WXG100 family type VII secretion target</fullName>
    </recommendedName>
</protein>
<comment type="caution">
    <text evidence="2">The sequence shown here is derived from an EMBL/GenBank/DDBJ whole genome shotgun (WGS) entry which is preliminary data.</text>
</comment>
<feature type="compositionally biased region" description="Gly residues" evidence="1">
    <location>
        <begin position="336"/>
        <end position="362"/>
    </location>
</feature>
<evidence type="ECO:0000313" key="3">
    <source>
        <dbReference type="Proteomes" id="UP000614996"/>
    </source>
</evidence>
<dbReference type="RefSeq" id="WP_207129156.1">
    <property type="nucleotide sequence ID" value="NZ_BOPO01000148.1"/>
</dbReference>
<feature type="compositionally biased region" description="Gly residues" evidence="1">
    <location>
        <begin position="312"/>
        <end position="323"/>
    </location>
</feature>
<dbReference type="Proteomes" id="UP000614996">
    <property type="component" value="Unassembled WGS sequence"/>
</dbReference>
<gene>
    <name evidence="2" type="ORF">NUM_68360</name>
</gene>
<feature type="region of interest" description="Disordered" evidence="1">
    <location>
        <begin position="192"/>
        <end position="285"/>
    </location>
</feature>
<dbReference type="EMBL" id="BOPO01000148">
    <property type="protein sequence ID" value="GIL31582.1"/>
    <property type="molecule type" value="Genomic_DNA"/>
</dbReference>
<feature type="region of interest" description="Disordered" evidence="1">
    <location>
        <begin position="312"/>
        <end position="389"/>
    </location>
</feature>
<reference evidence="3" key="1">
    <citation type="journal article" date="2021" name="Int. J. Syst. Evol. Microbiol.">
        <title>Actinocatenispora comari sp. nov., an endophytic actinomycete isolated from aerial parts of Comarum salesowianum.</title>
        <authorList>
            <person name="Oyunbileg N."/>
            <person name="Iizaka Y."/>
            <person name="Hamada M."/>
            <person name="Davaapurev B.O."/>
            <person name="Fukumoto A."/>
            <person name="Tsetseg B."/>
            <person name="Kato F."/>
            <person name="Tamura T."/>
            <person name="Batkhuu J."/>
            <person name="Anzai Y."/>
        </authorList>
    </citation>
    <scope>NUCLEOTIDE SEQUENCE [LARGE SCALE GENOMIC DNA]</scope>
    <source>
        <strain evidence="3">NUM-2625</strain>
    </source>
</reference>
<proteinExistence type="predicted"/>
<keyword evidence="3" id="KW-1185">Reference proteome</keyword>
<evidence type="ECO:0000313" key="2">
    <source>
        <dbReference type="EMBL" id="GIL31582.1"/>
    </source>
</evidence>
<name>A0A8J4ENK7_9ACTN</name>
<evidence type="ECO:0000256" key="1">
    <source>
        <dbReference type="SAM" id="MobiDB-lite"/>
    </source>
</evidence>